<sequence>MKTAKELLYEYLEKIQTPKDVARLFAEDGAIELPYLKSLNGNYRTKGNDAIEKMLTGLLKQAPGFHFINIQLLIDTPEQVFAEYEVDTLFDGKPYKQLYMGRLVAENGKIKLIREGMDMIAVTKIKG</sequence>
<dbReference type="Proteomes" id="UP001225761">
    <property type="component" value="Unassembled WGS sequence"/>
</dbReference>
<evidence type="ECO:0000313" key="3">
    <source>
        <dbReference type="Proteomes" id="UP001225761"/>
    </source>
</evidence>
<name>A0ABT6Z911_9BACT</name>
<keyword evidence="3" id="KW-1185">Reference proteome</keyword>
<evidence type="ECO:0000313" key="2">
    <source>
        <dbReference type="EMBL" id="MDI9877617.1"/>
    </source>
</evidence>
<dbReference type="InterPro" id="IPR037401">
    <property type="entry name" value="SnoaL-like"/>
</dbReference>
<gene>
    <name evidence="2" type="ORF">QM481_23950</name>
</gene>
<proteinExistence type="predicted"/>
<dbReference type="SUPFAM" id="SSF54427">
    <property type="entry name" value="NTF2-like"/>
    <property type="match status" value="1"/>
</dbReference>
<dbReference type="InterPro" id="IPR032710">
    <property type="entry name" value="NTF2-like_dom_sf"/>
</dbReference>
<dbReference type="Gene3D" id="3.10.450.50">
    <property type="match status" value="1"/>
</dbReference>
<organism evidence="2 3">
    <name type="scientific">Flectobacillus rivi</name>
    <dbReference type="NCBI Taxonomy" id="2984209"/>
    <lineage>
        <taxon>Bacteria</taxon>
        <taxon>Pseudomonadati</taxon>
        <taxon>Bacteroidota</taxon>
        <taxon>Cytophagia</taxon>
        <taxon>Cytophagales</taxon>
        <taxon>Flectobacillaceae</taxon>
        <taxon>Flectobacillus</taxon>
    </lineage>
</organism>
<feature type="domain" description="SnoaL-like" evidence="1">
    <location>
        <begin position="18"/>
        <end position="111"/>
    </location>
</feature>
<reference evidence="2 3" key="1">
    <citation type="submission" date="2023-05" db="EMBL/GenBank/DDBJ databases">
        <title>Novel species of genus Flectobacillus isolated from stream in China.</title>
        <authorList>
            <person name="Lu H."/>
        </authorList>
    </citation>
    <scope>NUCLEOTIDE SEQUENCE [LARGE SCALE GENOMIC DNA]</scope>
    <source>
        <strain evidence="2 3">LFS242W</strain>
    </source>
</reference>
<comment type="caution">
    <text evidence="2">The sequence shown here is derived from an EMBL/GenBank/DDBJ whole genome shotgun (WGS) entry which is preliminary data.</text>
</comment>
<protein>
    <submittedName>
        <fullName evidence="2">Nuclear transport factor 2 family protein</fullName>
    </submittedName>
</protein>
<accession>A0ABT6Z911</accession>
<evidence type="ECO:0000259" key="1">
    <source>
        <dbReference type="Pfam" id="PF12680"/>
    </source>
</evidence>
<dbReference type="Pfam" id="PF12680">
    <property type="entry name" value="SnoaL_2"/>
    <property type="match status" value="1"/>
</dbReference>
<dbReference type="EMBL" id="JASHIE010000023">
    <property type="protein sequence ID" value="MDI9877617.1"/>
    <property type="molecule type" value="Genomic_DNA"/>
</dbReference>
<dbReference type="RefSeq" id="WP_283383652.1">
    <property type="nucleotide sequence ID" value="NZ_JASHIE010000023.1"/>
</dbReference>